<gene>
    <name evidence="2" type="ORF">BOTBODRAFT_87505</name>
</gene>
<dbReference type="EMBL" id="KL198017">
    <property type="protein sequence ID" value="KDQ20801.1"/>
    <property type="molecule type" value="Genomic_DNA"/>
</dbReference>
<dbReference type="HOGENOM" id="CLU_004591_2_1_1"/>
<feature type="non-terminal residue" evidence="2">
    <location>
        <position position="1"/>
    </location>
</feature>
<sequence length="1040" mass="117773">PHASKHPLQTNRQVLDDPSRPYFPWPDRETCVLDILRHVPRCAFSRKQNTAIHWAMLALGLKDLPSDRVMDDIDRSLQDLCGIQSLRYEGALGHIYYVNDMAAIIAQEMANPNVRKHLCFYPEDAGDKLSETWQAERWKDELDSDLTTPMIRVQNQDFFLNECTLLKDTTVCMPFRWFTRGDQMFARAWKVVSDDAYLGWIVDTTQECEIPSSHLLLSYPQFLESHHAYNLADPREILGKLVYFSLDIRTTSMLSSRILGGGILPWNKPSANPWRERSKGHRVMACPLWLYCDDTSGNLSKKWNKHNSFLFTLAGLPRRCVHHESNIHFLATSNIAPPLEMLDGIVNQLELCQKEGIWAWDCEMREKILIIPSVLAMLGDNPMQSEFACHIGLRGRMFCRVCKVEGKVEGGEEEDDDDKKNRADKNRADSGSEASSLASDTSGANSAPEPKKRKKKKPESMTEMIDRVTNFMKIGVLRSRIDTQSQLRSQFTEACRIGGRAQFKRLRTNFGVKDMYQETFLDRLFNISVKRGISKPQKEKEMDAVHKSFPEETTSPVWRIKDLDPHLDTPVEILHVILLGFVKYFWRDAMARLKDDQKEVLIARISSVNTIGLGFSALSGSTLVKYAGSLTGRDFRAIAQIAPFVLHGLLENDILECWIALARLMPLVWQPKIEKVADHVADVEKAIDYFLDCACRVTPRWFNKPKFHIILHLPAHIKRFGPAMLFATEGFESFNAIIRAASVHSNRHAPSRDIAHVMARGNRVRHLLSGGFFLMNRLPASHSIKTASRRRHPPPSLSTWMSTSREADLTWRTTNPEPIDLLDIGNFGTRVLGLEKNEATLSLPAIQGLPSLTPASLVYTPRKVTLPNGDICQPGHWIIWSSHQQDNRPSVSHTGQVIEIVQVIGSQKQRSNKCDFIVVAAATLCKTPHEYYRMHKVAMEASCAVVAIDAIQCLVNVQHNCADHSCQAAASSVIYQEREETAHHALAVSHKSPGDLILNTSQMRNSSALKSFRDDIAPLDRQSIVFEAVKWEIDARKKAK</sequence>
<protein>
    <submittedName>
        <fullName evidence="2">Uncharacterized protein</fullName>
    </submittedName>
</protein>
<dbReference type="OrthoDB" id="2246127at2759"/>
<accession>A0A067NAK6</accession>
<evidence type="ECO:0000256" key="1">
    <source>
        <dbReference type="SAM" id="MobiDB-lite"/>
    </source>
</evidence>
<feature type="non-terminal residue" evidence="2">
    <location>
        <position position="1040"/>
    </location>
</feature>
<dbReference type="PANTHER" id="PTHR31912">
    <property type="entry name" value="IP13529P"/>
    <property type="match status" value="1"/>
</dbReference>
<organism evidence="2 3">
    <name type="scientific">Botryobasidium botryosum (strain FD-172 SS1)</name>
    <dbReference type="NCBI Taxonomy" id="930990"/>
    <lineage>
        <taxon>Eukaryota</taxon>
        <taxon>Fungi</taxon>
        <taxon>Dikarya</taxon>
        <taxon>Basidiomycota</taxon>
        <taxon>Agaricomycotina</taxon>
        <taxon>Agaricomycetes</taxon>
        <taxon>Cantharellales</taxon>
        <taxon>Botryobasidiaceae</taxon>
        <taxon>Botryobasidium</taxon>
    </lineage>
</organism>
<dbReference type="AlphaFoldDB" id="A0A067NAK6"/>
<dbReference type="Proteomes" id="UP000027195">
    <property type="component" value="Unassembled WGS sequence"/>
</dbReference>
<name>A0A067NAK6_BOTB1</name>
<feature type="region of interest" description="Disordered" evidence="1">
    <location>
        <begin position="410"/>
        <end position="463"/>
    </location>
</feature>
<feature type="compositionally biased region" description="Basic and acidic residues" evidence="1">
    <location>
        <begin position="418"/>
        <end position="430"/>
    </location>
</feature>
<dbReference type="STRING" id="930990.A0A067NAK6"/>
<keyword evidence="3" id="KW-1185">Reference proteome</keyword>
<reference evidence="3" key="1">
    <citation type="journal article" date="2014" name="Proc. Natl. Acad. Sci. U.S.A.">
        <title>Extensive sampling of basidiomycete genomes demonstrates inadequacy of the white-rot/brown-rot paradigm for wood decay fungi.</title>
        <authorList>
            <person name="Riley R."/>
            <person name="Salamov A.A."/>
            <person name="Brown D.W."/>
            <person name="Nagy L.G."/>
            <person name="Floudas D."/>
            <person name="Held B.W."/>
            <person name="Levasseur A."/>
            <person name="Lombard V."/>
            <person name="Morin E."/>
            <person name="Otillar R."/>
            <person name="Lindquist E.A."/>
            <person name="Sun H."/>
            <person name="LaButti K.M."/>
            <person name="Schmutz J."/>
            <person name="Jabbour D."/>
            <person name="Luo H."/>
            <person name="Baker S.E."/>
            <person name="Pisabarro A.G."/>
            <person name="Walton J.D."/>
            <person name="Blanchette R.A."/>
            <person name="Henrissat B."/>
            <person name="Martin F."/>
            <person name="Cullen D."/>
            <person name="Hibbett D.S."/>
            <person name="Grigoriev I.V."/>
        </authorList>
    </citation>
    <scope>NUCLEOTIDE SEQUENCE [LARGE SCALE GENOMIC DNA]</scope>
    <source>
        <strain evidence="3">FD-172 SS1</strain>
    </source>
</reference>
<proteinExistence type="predicted"/>
<feature type="compositionally biased region" description="Polar residues" evidence="1">
    <location>
        <begin position="432"/>
        <end position="445"/>
    </location>
</feature>
<dbReference type="PANTHER" id="PTHR31912:SF34">
    <property type="entry name" value="NOTOCHORD-RELATED PROTEIN"/>
    <property type="match status" value="1"/>
</dbReference>
<evidence type="ECO:0000313" key="3">
    <source>
        <dbReference type="Proteomes" id="UP000027195"/>
    </source>
</evidence>
<dbReference type="InParanoid" id="A0A067NAK6"/>
<evidence type="ECO:0000313" key="2">
    <source>
        <dbReference type="EMBL" id="KDQ20801.1"/>
    </source>
</evidence>